<evidence type="ECO:0000256" key="2">
    <source>
        <dbReference type="ARBA" id="ARBA00023125"/>
    </source>
</evidence>
<keyword evidence="7" id="KW-1185">Reference proteome</keyword>
<dbReference type="InterPro" id="IPR023772">
    <property type="entry name" value="DNA-bd_HTH_TetR-type_CS"/>
</dbReference>
<organism evidence="6 7">
    <name type="scientific">Saccharothrix coeruleofusca</name>
    <dbReference type="NCBI Taxonomy" id="33919"/>
    <lineage>
        <taxon>Bacteria</taxon>
        <taxon>Bacillati</taxon>
        <taxon>Actinomycetota</taxon>
        <taxon>Actinomycetes</taxon>
        <taxon>Pseudonocardiales</taxon>
        <taxon>Pseudonocardiaceae</taxon>
        <taxon>Saccharothrix</taxon>
    </lineage>
</organism>
<dbReference type="Pfam" id="PF00440">
    <property type="entry name" value="TetR_N"/>
    <property type="match status" value="1"/>
</dbReference>
<dbReference type="InterPro" id="IPR036271">
    <property type="entry name" value="Tet_transcr_reg_TetR-rel_C_sf"/>
</dbReference>
<gene>
    <name evidence="6" type="ORF">GCM10010185_40170</name>
</gene>
<comment type="caution">
    <text evidence="6">The sequence shown here is derived from an EMBL/GenBank/DDBJ whole genome shotgun (WGS) entry which is preliminary data.</text>
</comment>
<dbReference type="PANTHER" id="PTHR30055">
    <property type="entry name" value="HTH-TYPE TRANSCRIPTIONAL REGULATOR RUTR"/>
    <property type="match status" value="1"/>
</dbReference>
<dbReference type="GO" id="GO:0000976">
    <property type="term" value="F:transcription cis-regulatory region binding"/>
    <property type="evidence" value="ECO:0007669"/>
    <property type="project" value="TreeGrafter"/>
</dbReference>
<dbReference type="Proteomes" id="UP000639606">
    <property type="component" value="Unassembled WGS sequence"/>
</dbReference>
<feature type="domain" description="HTH tetR-type" evidence="5">
    <location>
        <begin position="51"/>
        <end position="111"/>
    </location>
</feature>
<dbReference type="InterPro" id="IPR009057">
    <property type="entry name" value="Homeodomain-like_sf"/>
</dbReference>
<dbReference type="Gene3D" id="1.10.357.10">
    <property type="entry name" value="Tetracycline Repressor, domain 2"/>
    <property type="match status" value="1"/>
</dbReference>
<dbReference type="RefSeq" id="WP_229795915.1">
    <property type="nucleotide sequence ID" value="NZ_BMRG01000007.1"/>
</dbReference>
<protein>
    <submittedName>
        <fullName evidence="6">TetR family transcriptional regulator</fullName>
    </submittedName>
</protein>
<dbReference type="GO" id="GO:0003700">
    <property type="term" value="F:DNA-binding transcription factor activity"/>
    <property type="evidence" value="ECO:0007669"/>
    <property type="project" value="TreeGrafter"/>
</dbReference>
<name>A0A918ARS7_9PSEU</name>
<accession>A0A918ARS7</accession>
<dbReference type="PROSITE" id="PS01081">
    <property type="entry name" value="HTH_TETR_1"/>
    <property type="match status" value="1"/>
</dbReference>
<dbReference type="GO" id="GO:0045892">
    <property type="term" value="P:negative regulation of DNA-templated transcription"/>
    <property type="evidence" value="ECO:0007669"/>
    <property type="project" value="InterPro"/>
</dbReference>
<evidence type="ECO:0000256" key="1">
    <source>
        <dbReference type="ARBA" id="ARBA00023015"/>
    </source>
</evidence>
<evidence type="ECO:0000256" key="3">
    <source>
        <dbReference type="ARBA" id="ARBA00023163"/>
    </source>
</evidence>
<dbReference type="InterPro" id="IPR050109">
    <property type="entry name" value="HTH-type_TetR-like_transc_reg"/>
</dbReference>
<dbReference type="Pfam" id="PF02909">
    <property type="entry name" value="TetR_C_1"/>
    <property type="match status" value="1"/>
</dbReference>
<reference evidence="6" key="1">
    <citation type="journal article" date="2014" name="Int. J. Syst. Evol. Microbiol.">
        <title>Complete genome sequence of Corynebacterium casei LMG S-19264T (=DSM 44701T), isolated from a smear-ripened cheese.</title>
        <authorList>
            <consortium name="US DOE Joint Genome Institute (JGI-PGF)"/>
            <person name="Walter F."/>
            <person name="Albersmeier A."/>
            <person name="Kalinowski J."/>
            <person name="Ruckert C."/>
        </authorList>
    </citation>
    <scope>NUCLEOTIDE SEQUENCE</scope>
    <source>
        <strain evidence="6">JCM 3313</strain>
    </source>
</reference>
<evidence type="ECO:0000259" key="5">
    <source>
        <dbReference type="PROSITE" id="PS50977"/>
    </source>
</evidence>
<evidence type="ECO:0000256" key="4">
    <source>
        <dbReference type="PROSITE-ProRule" id="PRU00335"/>
    </source>
</evidence>
<dbReference type="SUPFAM" id="SSF46689">
    <property type="entry name" value="Homeodomain-like"/>
    <property type="match status" value="1"/>
</dbReference>
<evidence type="ECO:0000313" key="7">
    <source>
        <dbReference type="Proteomes" id="UP000639606"/>
    </source>
</evidence>
<proteinExistence type="predicted"/>
<dbReference type="PANTHER" id="PTHR30055:SF151">
    <property type="entry name" value="TRANSCRIPTIONAL REGULATORY PROTEIN"/>
    <property type="match status" value="1"/>
</dbReference>
<dbReference type="Gene3D" id="1.10.10.60">
    <property type="entry name" value="Homeodomain-like"/>
    <property type="match status" value="1"/>
</dbReference>
<keyword evidence="3" id="KW-0804">Transcription</keyword>
<dbReference type="EMBL" id="BMRG01000007">
    <property type="protein sequence ID" value="GGP63444.1"/>
    <property type="molecule type" value="Genomic_DNA"/>
</dbReference>
<sequence>MRCAQCGAEIVRSARGRPRRYCGRACQARAYRARRDGTRRARPVERGPRVPLERPALVRAAVELADAEGLDAVSMRALAARVDAAATALYRHVSGKDDLVTAMVELVLAEYQPSPAAGWRALVEHEARQEWALYQRHPWVLGVLASTRPPLGRPVLAAVDRFLAALPGLPARTAMSVYLLVSGYVQGMAATAVGGAEAARESGVGDRQWWAAQRGKLAGALGSGWYPWLAELADDPVDLRAWFDFGLQRVLDGIGVFLSTGSPALGPTAQ</sequence>
<dbReference type="PROSITE" id="PS50977">
    <property type="entry name" value="HTH_TETR_2"/>
    <property type="match status" value="1"/>
</dbReference>
<dbReference type="SUPFAM" id="SSF48498">
    <property type="entry name" value="Tetracyclin repressor-like, C-terminal domain"/>
    <property type="match status" value="1"/>
</dbReference>
<dbReference type="InterPro" id="IPR004111">
    <property type="entry name" value="Repressor_TetR_C"/>
</dbReference>
<keyword evidence="2 4" id="KW-0238">DNA-binding</keyword>
<keyword evidence="1" id="KW-0805">Transcription regulation</keyword>
<dbReference type="AlphaFoldDB" id="A0A918ARS7"/>
<dbReference type="InterPro" id="IPR001647">
    <property type="entry name" value="HTH_TetR"/>
</dbReference>
<evidence type="ECO:0000313" key="6">
    <source>
        <dbReference type="EMBL" id="GGP63444.1"/>
    </source>
</evidence>
<feature type="DNA-binding region" description="H-T-H motif" evidence="4">
    <location>
        <begin position="74"/>
        <end position="93"/>
    </location>
</feature>
<reference evidence="6" key="2">
    <citation type="submission" date="2020-09" db="EMBL/GenBank/DDBJ databases">
        <authorList>
            <person name="Sun Q."/>
            <person name="Ohkuma M."/>
        </authorList>
    </citation>
    <scope>NUCLEOTIDE SEQUENCE</scope>
    <source>
        <strain evidence="6">JCM 3313</strain>
    </source>
</reference>